<name>A0A443NJM8_9MAGN</name>
<dbReference type="OrthoDB" id="1939276at2759"/>
<accession>A0A443NJM8</accession>
<reference evidence="1 2" key="1">
    <citation type="journal article" date="2019" name="Nat. Plants">
        <title>Stout camphor tree genome fills gaps in understanding of flowering plant genome evolution.</title>
        <authorList>
            <person name="Chaw S.M."/>
            <person name="Liu Y.C."/>
            <person name="Wu Y.W."/>
            <person name="Wang H.Y."/>
            <person name="Lin C.I."/>
            <person name="Wu C.S."/>
            <person name="Ke H.M."/>
            <person name="Chang L.Y."/>
            <person name="Hsu C.Y."/>
            <person name="Yang H.T."/>
            <person name="Sudianto E."/>
            <person name="Hsu M.H."/>
            <person name="Wu K.P."/>
            <person name="Wang L.N."/>
            <person name="Leebens-Mack J.H."/>
            <person name="Tsai I.J."/>
        </authorList>
    </citation>
    <scope>NUCLEOTIDE SEQUENCE [LARGE SCALE GENOMIC DNA]</scope>
    <source>
        <strain evidence="2">cv. Chaw 1501</strain>
        <tissue evidence="1">Young leaves</tissue>
    </source>
</reference>
<comment type="caution">
    <text evidence="1">The sequence shown here is derived from an EMBL/GenBank/DDBJ whole genome shotgun (WGS) entry which is preliminary data.</text>
</comment>
<dbReference type="AlphaFoldDB" id="A0A443NJM8"/>
<evidence type="ECO:0000313" key="1">
    <source>
        <dbReference type="EMBL" id="RWR78671.1"/>
    </source>
</evidence>
<dbReference type="Proteomes" id="UP000283530">
    <property type="component" value="Unassembled WGS sequence"/>
</dbReference>
<dbReference type="EMBL" id="QPKB01000003">
    <property type="protein sequence ID" value="RWR78671.1"/>
    <property type="molecule type" value="Genomic_DNA"/>
</dbReference>
<gene>
    <name evidence="1" type="ORF">CKAN_00721300</name>
</gene>
<keyword evidence="2" id="KW-1185">Reference proteome</keyword>
<sequence>MNVWHPQGGRSGAIECLYYLETSLQNLCHVRVLKLSTNCIQALSLRELQNLPPLIFKHRHLILETGPTKWELPGIVYLLKNSPDLETLSVKIEESKLCYDLSMVLGEEFEFDETEYWESFISPLSYVVHYLKTIKIWDAASELNLALRITSEASLRNEENGVRFLNFFIKSAIHLEKLTCITKPNFKGIHDIARMMGALPGAFSSAEILVCL</sequence>
<proteinExistence type="predicted"/>
<organism evidence="1 2">
    <name type="scientific">Cinnamomum micranthum f. kanehirae</name>
    <dbReference type="NCBI Taxonomy" id="337451"/>
    <lineage>
        <taxon>Eukaryota</taxon>
        <taxon>Viridiplantae</taxon>
        <taxon>Streptophyta</taxon>
        <taxon>Embryophyta</taxon>
        <taxon>Tracheophyta</taxon>
        <taxon>Spermatophyta</taxon>
        <taxon>Magnoliopsida</taxon>
        <taxon>Magnoliidae</taxon>
        <taxon>Laurales</taxon>
        <taxon>Lauraceae</taxon>
        <taxon>Cinnamomum</taxon>
    </lineage>
</organism>
<evidence type="ECO:0000313" key="2">
    <source>
        <dbReference type="Proteomes" id="UP000283530"/>
    </source>
</evidence>
<protein>
    <submittedName>
        <fullName evidence="1">F-box-like protein</fullName>
    </submittedName>
</protein>